<dbReference type="PANTHER" id="PTHR30290">
    <property type="entry name" value="PERIPLASMIC BINDING COMPONENT OF ABC TRANSPORTER"/>
    <property type="match status" value="1"/>
</dbReference>
<organism evidence="3 4">
    <name type="scientific">Tamaricihabitans halophyticus</name>
    <dbReference type="NCBI Taxonomy" id="1262583"/>
    <lineage>
        <taxon>Bacteria</taxon>
        <taxon>Bacillati</taxon>
        <taxon>Actinomycetota</taxon>
        <taxon>Actinomycetes</taxon>
        <taxon>Pseudonocardiales</taxon>
        <taxon>Pseudonocardiaceae</taxon>
        <taxon>Tamaricihabitans</taxon>
    </lineage>
</organism>
<dbReference type="SUPFAM" id="SSF53850">
    <property type="entry name" value="Periplasmic binding protein-like II"/>
    <property type="match status" value="1"/>
</dbReference>
<dbReference type="GO" id="GO:0042597">
    <property type="term" value="C:periplasmic space"/>
    <property type="evidence" value="ECO:0007669"/>
    <property type="project" value="UniProtKB-ARBA"/>
</dbReference>
<accession>A0A4R2Q874</accession>
<dbReference type="EMBL" id="SLXQ01000017">
    <property type="protein sequence ID" value="TCP45042.1"/>
    <property type="molecule type" value="Genomic_DNA"/>
</dbReference>
<evidence type="ECO:0000259" key="2">
    <source>
        <dbReference type="Pfam" id="PF00496"/>
    </source>
</evidence>
<evidence type="ECO:0000256" key="1">
    <source>
        <dbReference type="SAM" id="SignalP"/>
    </source>
</evidence>
<dbReference type="Gene3D" id="3.90.76.10">
    <property type="entry name" value="Dipeptide-binding Protein, Domain 1"/>
    <property type="match status" value="1"/>
</dbReference>
<dbReference type="InterPro" id="IPR039424">
    <property type="entry name" value="SBP_5"/>
</dbReference>
<dbReference type="RefSeq" id="WP_132880155.1">
    <property type="nucleotide sequence ID" value="NZ_SLXQ01000017.1"/>
</dbReference>
<dbReference type="InterPro" id="IPR030678">
    <property type="entry name" value="Peptide/Ni-bd"/>
</dbReference>
<dbReference type="GO" id="GO:1904680">
    <property type="term" value="F:peptide transmembrane transporter activity"/>
    <property type="evidence" value="ECO:0007669"/>
    <property type="project" value="TreeGrafter"/>
</dbReference>
<dbReference type="OrthoDB" id="9803988at2"/>
<keyword evidence="1" id="KW-0732">Signal</keyword>
<dbReference type="GO" id="GO:0015833">
    <property type="term" value="P:peptide transport"/>
    <property type="evidence" value="ECO:0007669"/>
    <property type="project" value="TreeGrafter"/>
</dbReference>
<gene>
    <name evidence="3" type="ORF">EV191_1178</name>
</gene>
<dbReference type="Proteomes" id="UP000294911">
    <property type="component" value="Unassembled WGS sequence"/>
</dbReference>
<feature type="chain" id="PRO_5038754173" evidence="1">
    <location>
        <begin position="24"/>
        <end position="527"/>
    </location>
</feature>
<keyword evidence="4" id="KW-1185">Reference proteome</keyword>
<evidence type="ECO:0000313" key="4">
    <source>
        <dbReference type="Proteomes" id="UP000294911"/>
    </source>
</evidence>
<dbReference type="Gene3D" id="3.40.190.10">
    <property type="entry name" value="Periplasmic binding protein-like II"/>
    <property type="match status" value="1"/>
</dbReference>
<dbReference type="PIRSF" id="PIRSF002741">
    <property type="entry name" value="MppA"/>
    <property type="match status" value="1"/>
</dbReference>
<dbReference type="GO" id="GO:0043190">
    <property type="term" value="C:ATP-binding cassette (ABC) transporter complex"/>
    <property type="evidence" value="ECO:0007669"/>
    <property type="project" value="InterPro"/>
</dbReference>
<dbReference type="Gene3D" id="3.10.105.10">
    <property type="entry name" value="Dipeptide-binding Protein, Domain 3"/>
    <property type="match status" value="1"/>
</dbReference>
<dbReference type="PANTHER" id="PTHR30290:SF83">
    <property type="entry name" value="ABC TRANSPORTER SUBSTRATE-BINDING PROTEIN"/>
    <property type="match status" value="1"/>
</dbReference>
<dbReference type="PROSITE" id="PS51257">
    <property type="entry name" value="PROKAR_LIPOPROTEIN"/>
    <property type="match status" value="1"/>
</dbReference>
<evidence type="ECO:0000313" key="3">
    <source>
        <dbReference type="EMBL" id="TCP45042.1"/>
    </source>
</evidence>
<protein>
    <submittedName>
        <fullName evidence="3">Peptide/nickel transport system substrate-binding protein</fullName>
    </submittedName>
</protein>
<feature type="signal peptide" evidence="1">
    <location>
        <begin position="1"/>
        <end position="23"/>
    </location>
</feature>
<proteinExistence type="predicted"/>
<sequence>MKSYRRARLLPAAMLAVLALALAACGSAGSSGSPENAIDGLGRSVELAENFNSDAHFTYVGSYPPSSFDPNTSASGLDQTYLAPIYDRLLYNSPKGELEPMLAERFEVEGSTIVLTLRPDLTFTDGAPFDSHAVKTNLDRYMADGSTLRPEVAHITAVSAREPLVVEIQTDGSVGATLATLSARAGMMVSPKAIEAGDVETNPAGIGPYTATRVTPGQGVQLTKTDNYWEPSVQRVATMELKGVGENQTRQNALASGETLAAEVEVPTIDALGDAAEFVVGPTPLVYFFAVNTAEPAFKDPRVLEAINLAIDRSRIAQGLFEGACEPQVQLWPSNSFAYNKDIGAGLDRLPYDPDRARDLLEEAGFADAPSGFDTVHTNNTTSTQLGEVLQSQLAEVGVSVNPAPVPSGGIVENFGISKSMPATLSGYTGAPDPDAFIQRNLTLESVYNPGGWESEQVTRLSVDGAKATDQDSRAEIYHELAETLLDEPSHVVPICAMKRVVGFDPSVSNLHSGGDYQDLRGVAVAE</sequence>
<dbReference type="InterPro" id="IPR000914">
    <property type="entry name" value="SBP_5_dom"/>
</dbReference>
<dbReference type="Pfam" id="PF00496">
    <property type="entry name" value="SBP_bac_5"/>
    <property type="match status" value="1"/>
</dbReference>
<comment type="caution">
    <text evidence="3">The sequence shown here is derived from an EMBL/GenBank/DDBJ whole genome shotgun (WGS) entry which is preliminary data.</text>
</comment>
<reference evidence="3 4" key="1">
    <citation type="submission" date="2019-03" db="EMBL/GenBank/DDBJ databases">
        <title>Genomic Encyclopedia of Type Strains, Phase IV (KMG-IV): sequencing the most valuable type-strain genomes for metagenomic binning, comparative biology and taxonomic classification.</title>
        <authorList>
            <person name="Goeker M."/>
        </authorList>
    </citation>
    <scope>NUCLEOTIDE SEQUENCE [LARGE SCALE GENOMIC DNA]</scope>
    <source>
        <strain evidence="3 4">DSM 45765</strain>
    </source>
</reference>
<name>A0A4R2Q874_9PSEU</name>
<dbReference type="AlphaFoldDB" id="A0A4R2Q874"/>
<feature type="domain" description="Solute-binding protein family 5" evidence="2">
    <location>
        <begin position="97"/>
        <end position="442"/>
    </location>
</feature>